<sequence>MFLNQFFYLQRNDRRAILVILVVVVVALAAVFFIGGRNRRSLSLTDSLDQPLRQQGRWRQGYPYSKGYGGSFSQQGLQLAPFDPNTADSTQLLHLGLAPWQVRSLYHYRAKGGMFRKPSDFARLYGLTKKQFRTLAPYIRISDDYAPAAGLYSQTGNRSPEDLKHEDTIHYSYPVKLKLGQQISLNASDTSSLQKIPGIGSAYARAIINYRNRLGGFYSVKQIEEIGGVPPEAEKYLKVSPSGIHRLKINQLTVNQLRRHPYINFYQARTIYDYRRLHGPIKNLNQLANDRDFPPAEIARLAPYIDYGL</sequence>
<dbReference type="PANTHER" id="PTHR21180">
    <property type="entry name" value="ENDONUCLEASE/EXONUCLEASE/PHOSPHATASE FAMILY DOMAIN-CONTAINING PROTEIN 1"/>
    <property type="match status" value="1"/>
</dbReference>
<name>A0ABT1BWH6_9BACT</name>
<reference evidence="2 3" key="1">
    <citation type="submission" date="2022-06" db="EMBL/GenBank/DDBJ databases">
        <title>A taxonomic note on the genus Prevotella: Description of four novel genera and emended description of the genera Hallella and Xylanibacter.</title>
        <authorList>
            <person name="Hitch T.C.A."/>
        </authorList>
    </citation>
    <scope>NUCLEOTIDE SEQUENCE [LARGE SCALE GENOMIC DNA]</scope>
    <source>
        <strain evidence="2 3">DSM 100619</strain>
    </source>
</reference>
<dbReference type="Gene3D" id="1.10.150.280">
    <property type="entry name" value="AF1531-like domain"/>
    <property type="match status" value="2"/>
</dbReference>
<dbReference type="Pfam" id="PF12836">
    <property type="entry name" value="HHH_3"/>
    <property type="match status" value="2"/>
</dbReference>
<evidence type="ECO:0000313" key="2">
    <source>
        <dbReference type="EMBL" id="MCO6025431.1"/>
    </source>
</evidence>
<keyword evidence="1" id="KW-1133">Transmembrane helix</keyword>
<protein>
    <submittedName>
        <fullName evidence="2">Helix-hairpin-helix domain-containing protein</fullName>
    </submittedName>
</protein>
<dbReference type="PANTHER" id="PTHR21180:SF32">
    <property type="entry name" value="ENDONUCLEASE_EXONUCLEASE_PHOSPHATASE FAMILY DOMAIN-CONTAINING PROTEIN 1"/>
    <property type="match status" value="1"/>
</dbReference>
<dbReference type="RefSeq" id="WP_252760790.1">
    <property type="nucleotide sequence ID" value="NZ_JAMXLY010000018.1"/>
</dbReference>
<proteinExistence type="predicted"/>
<evidence type="ECO:0000256" key="1">
    <source>
        <dbReference type="SAM" id="Phobius"/>
    </source>
</evidence>
<evidence type="ECO:0000313" key="3">
    <source>
        <dbReference type="Proteomes" id="UP001204015"/>
    </source>
</evidence>
<keyword evidence="1" id="KW-0812">Transmembrane</keyword>
<dbReference type="Proteomes" id="UP001204015">
    <property type="component" value="Unassembled WGS sequence"/>
</dbReference>
<gene>
    <name evidence="2" type="ORF">NG821_06180</name>
</gene>
<comment type="caution">
    <text evidence="2">The sequence shown here is derived from an EMBL/GenBank/DDBJ whole genome shotgun (WGS) entry which is preliminary data.</text>
</comment>
<dbReference type="EMBL" id="JAMXLY010000018">
    <property type="protein sequence ID" value="MCO6025431.1"/>
    <property type="molecule type" value="Genomic_DNA"/>
</dbReference>
<feature type="transmembrane region" description="Helical" evidence="1">
    <location>
        <begin position="16"/>
        <end position="35"/>
    </location>
</feature>
<dbReference type="SUPFAM" id="SSF47781">
    <property type="entry name" value="RuvA domain 2-like"/>
    <property type="match status" value="3"/>
</dbReference>
<organism evidence="2 3">
    <name type="scientific">Segatella cerevisiae</name>
    <dbReference type="NCBI Taxonomy" id="2053716"/>
    <lineage>
        <taxon>Bacteria</taxon>
        <taxon>Pseudomonadati</taxon>
        <taxon>Bacteroidota</taxon>
        <taxon>Bacteroidia</taxon>
        <taxon>Bacteroidales</taxon>
        <taxon>Prevotellaceae</taxon>
        <taxon>Segatella</taxon>
    </lineage>
</organism>
<accession>A0ABT1BWH6</accession>
<dbReference type="InterPro" id="IPR010994">
    <property type="entry name" value="RuvA_2-like"/>
</dbReference>
<keyword evidence="1" id="KW-0472">Membrane</keyword>
<keyword evidence="3" id="KW-1185">Reference proteome</keyword>
<dbReference type="InterPro" id="IPR051675">
    <property type="entry name" value="Endo/Exo/Phosphatase_dom_1"/>
</dbReference>